<gene>
    <name evidence="2" type="ORF">H7B90_18610</name>
</gene>
<protein>
    <submittedName>
        <fullName evidence="2">Uncharacterized protein</fullName>
    </submittedName>
</protein>
<dbReference type="AlphaFoldDB" id="A0A841TYU4"/>
<dbReference type="EMBL" id="JACJVR010000072">
    <property type="protein sequence ID" value="MBB6693405.1"/>
    <property type="molecule type" value="Genomic_DNA"/>
</dbReference>
<feature type="compositionally biased region" description="Basic residues" evidence="1">
    <location>
        <begin position="60"/>
        <end position="82"/>
    </location>
</feature>
<organism evidence="2 3">
    <name type="scientific">Cohnella xylanilytica</name>
    <dbReference type="NCBI Taxonomy" id="557555"/>
    <lineage>
        <taxon>Bacteria</taxon>
        <taxon>Bacillati</taxon>
        <taxon>Bacillota</taxon>
        <taxon>Bacilli</taxon>
        <taxon>Bacillales</taxon>
        <taxon>Paenibacillaceae</taxon>
        <taxon>Cohnella</taxon>
    </lineage>
</organism>
<evidence type="ECO:0000313" key="2">
    <source>
        <dbReference type="EMBL" id="MBB6693405.1"/>
    </source>
</evidence>
<name>A0A841TYU4_9BACL</name>
<dbReference type="RefSeq" id="WP_185137387.1">
    <property type="nucleotide sequence ID" value="NZ_BORM01000049.1"/>
</dbReference>
<comment type="caution">
    <text evidence="2">The sequence shown here is derived from an EMBL/GenBank/DDBJ whole genome shotgun (WGS) entry which is preliminary data.</text>
</comment>
<proteinExistence type="predicted"/>
<sequence>MLDEFVPADEEHLLSLRGLPVCVVMNDGARHYGLLTGCAHGKVVLNGELDEDLSELAPSRARKRRSVAAHSRRTGKRSRSKAGIKSENKTVGAESSGAASDGWGTLELAPPVAGPRVILPLDPIEAVLVM</sequence>
<reference evidence="2 3" key="1">
    <citation type="submission" date="2020-08" db="EMBL/GenBank/DDBJ databases">
        <title>Cohnella phylogeny.</title>
        <authorList>
            <person name="Dunlap C."/>
        </authorList>
    </citation>
    <scope>NUCLEOTIDE SEQUENCE [LARGE SCALE GENOMIC DNA]</scope>
    <source>
        <strain evidence="2 3">DSM 25239</strain>
    </source>
</reference>
<feature type="region of interest" description="Disordered" evidence="1">
    <location>
        <begin position="56"/>
        <end position="105"/>
    </location>
</feature>
<accession>A0A841TYU4</accession>
<dbReference type="Proteomes" id="UP000553776">
    <property type="component" value="Unassembled WGS sequence"/>
</dbReference>
<evidence type="ECO:0000256" key="1">
    <source>
        <dbReference type="SAM" id="MobiDB-lite"/>
    </source>
</evidence>
<evidence type="ECO:0000313" key="3">
    <source>
        <dbReference type="Proteomes" id="UP000553776"/>
    </source>
</evidence>
<keyword evidence="3" id="KW-1185">Reference proteome</keyword>